<proteinExistence type="predicted"/>
<name>A0A6I1EQV2_9BURK</name>
<reference evidence="1 2" key="1">
    <citation type="submission" date="2019-10" db="EMBL/GenBank/DDBJ databases">
        <title>Genome diversity of Sutterella seckii.</title>
        <authorList>
            <person name="Chaplin A.V."/>
            <person name="Sokolova S.R."/>
            <person name="Mosin K.A."/>
            <person name="Ivanova E.L."/>
            <person name="Kochetkova T.O."/>
            <person name="Goltsov A.Y."/>
            <person name="Trofimov D.Y."/>
            <person name="Efimov B.A."/>
        </authorList>
    </citation>
    <scope>NUCLEOTIDE SEQUENCE [LARGE SCALE GENOMIC DNA]</scope>
    <source>
        <strain evidence="1 2">ASD393</strain>
    </source>
</reference>
<evidence type="ECO:0008006" key="3">
    <source>
        <dbReference type="Google" id="ProtNLM"/>
    </source>
</evidence>
<organism evidence="1 2">
    <name type="scientific">Sutterella seckii</name>
    <dbReference type="NCBI Taxonomy" id="1944635"/>
    <lineage>
        <taxon>Bacteria</taxon>
        <taxon>Pseudomonadati</taxon>
        <taxon>Pseudomonadota</taxon>
        <taxon>Betaproteobacteria</taxon>
        <taxon>Burkholderiales</taxon>
        <taxon>Sutterellaceae</taxon>
        <taxon>Sutterella</taxon>
    </lineage>
</organism>
<dbReference type="Proteomes" id="UP000430564">
    <property type="component" value="Unassembled WGS sequence"/>
</dbReference>
<dbReference type="EMBL" id="WEHX01000022">
    <property type="protein sequence ID" value="KAB7661249.1"/>
    <property type="molecule type" value="Genomic_DNA"/>
</dbReference>
<accession>A0A6I1EQV2</accession>
<gene>
    <name evidence="1" type="ORF">GBM95_05115</name>
</gene>
<protein>
    <recommendedName>
        <fullName evidence="3">Crp/Fnr family transcriptional regulator</fullName>
    </recommendedName>
</protein>
<comment type="caution">
    <text evidence="1">The sequence shown here is derived from an EMBL/GenBank/DDBJ whole genome shotgun (WGS) entry which is preliminary data.</text>
</comment>
<dbReference type="AlphaFoldDB" id="A0A6I1EQV2"/>
<evidence type="ECO:0000313" key="1">
    <source>
        <dbReference type="EMBL" id="KAB7661249.1"/>
    </source>
</evidence>
<evidence type="ECO:0000313" key="2">
    <source>
        <dbReference type="Proteomes" id="UP000430564"/>
    </source>
</evidence>
<dbReference type="OrthoDB" id="9154230at2"/>
<dbReference type="RefSeq" id="WP_152158105.1">
    <property type="nucleotide sequence ID" value="NZ_WEHX01000022.1"/>
</dbReference>
<sequence length="247" mass="27521">MPWITPPVPPELEALFRAEGQVRQLNGGEYVYTPRMPLSLMSLITQGVAGRTFGSMYSQSKQGMALAVAHRICGGNHTFHSGRPGNGRYFAVTPLEVITLPNARIKERMGECQTLRQAVEVQLECCIQSDRIGLAANSVLPVQDRVRLYFLSWAFAYGELEMRSGAEWVRLEAVLPQTQVQRVTSSSLIQVKRCYAELKAAGDLESDGSTVFIRASALDGVWAWLCSSEEITCDYARPKDWRGFLQN</sequence>